<gene>
    <name evidence="1" type="ORF">QBC37DRAFT_162207</name>
</gene>
<reference evidence="1" key="2">
    <citation type="submission" date="2023-05" db="EMBL/GenBank/DDBJ databases">
        <authorList>
            <consortium name="Lawrence Berkeley National Laboratory"/>
            <person name="Steindorff A."/>
            <person name="Hensen N."/>
            <person name="Bonometti L."/>
            <person name="Westerberg I."/>
            <person name="Brannstrom I.O."/>
            <person name="Guillou S."/>
            <person name="Cros-Aarteil S."/>
            <person name="Calhoun S."/>
            <person name="Haridas S."/>
            <person name="Kuo A."/>
            <person name="Mondo S."/>
            <person name="Pangilinan J."/>
            <person name="Riley R."/>
            <person name="Labutti K."/>
            <person name="Andreopoulos B."/>
            <person name="Lipzen A."/>
            <person name="Chen C."/>
            <person name="Yanf M."/>
            <person name="Daum C."/>
            <person name="Ng V."/>
            <person name="Clum A."/>
            <person name="Ohm R."/>
            <person name="Martin F."/>
            <person name="Silar P."/>
            <person name="Natvig D."/>
            <person name="Lalanne C."/>
            <person name="Gautier V."/>
            <person name="Ament-Velasquez S.L."/>
            <person name="Kruys A."/>
            <person name="Hutchinson M.I."/>
            <person name="Powell A.J."/>
            <person name="Barry K."/>
            <person name="Miller A.N."/>
            <person name="Grigoriev I.V."/>
            <person name="Debuchy R."/>
            <person name="Gladieux P."/>
            <person name="Thoren M.H."/>
            <person name="Johannesson H."/>
        </authorList>
    </citation>
    <scope>NUCLEOTIDE SEQUENCE</scope>
    <source>
        <strain evidence="1">PSN293</strain>
    </source>
</reference>
<sequence>MAPIPDTVWSRAREALGYLLKGLQPSQSQQELASVQQAIVYAVLSGQAAETIDPLSFVPGEPNDSSDQRAFRQEGITVQDADYRLVDSLRPPDASLVVNQLVRLRPVDTHASSQMFVRNGNAVHLVPFSTSGPLVDLQGRRLELVVFRLSTFAAVRDGLYINTNLIPVPNAQYNYTFGACTMWVPAKGFVASAPENGYFGLRLKGGSSYAPPVPGSYVQLQLEPQAAWPAPLGPRFSRTLPTSLNIGYSGLPSPGRPSLSSFSASCVLFGHSLDFHYQPSNGNAEYDVATGRILFPLVPGTSSITIAENDADLVHFSGRAEVTRAYWALPVVPFTTRPQFAPVSTNGSLLVRVTPGLRSRFASDKDIWTYGEIEIAVDETAATISGLTAWTSATRSLNLWLHGNPASQGFSARTKRSTVAQTSRSISANVLKRGFPFKYFIQSSGQESWTYSTGLSGSFSAPVSIDGARMPFVGLAVVLFTRKSPGLLPYVSIEARSTPYANEQTVKRASYLAENMLLVVDLPRYLFTYGEYSPDDRAIVTGSLNLPATLLEATPVLPDPYVSNIVRLPADYELSMRFQFFFDGIRDPLASLQLSEFALGRIVALDKSPFNPSTDQFKLPASDLAQKIEAKQLEQWESYSPLIPFLANDPTLLDISSNSSHLGISFSSASGTGSIPLTVANTTFSAPANNLKVFGLPSVQWEAVYIEDEASPGSGSDISYPSAAGYPTKISTRSASLVPLNPSALLQKAVSAYNPLLPGLVRPLPVTANFMLPFGMLTQATATNPSRKSLRLVQPSFEREVPPAFQAPSSTGKATLTSSPNISFQSRTVAEMHAGFAGLALLPNTPQSQSPYPGVITSQFNAGFVTHSPLTRFSLSGYGASIFSNWSPLPLPNVGISKVEMDVLLGRANRQVVQMISLMYPFGVRVIRTVTILRQNNGVVVGSDSGWVACSDGVYDFGDLPAGQERANVHFGLVRGVKDVRNIRLVDKKGGNENLVSYDCLMEIEGVDGAATETSWVPVQGQIGYIVTRTPGTNAPPKPLSPAEYVDLLSKNRLGGPVDVIVRLRNSEQKVRVSRVLAGNCTNDTAAASTTEFPMELWGTPIVPASGGQWAFTKVARSTRDPQVGVQEAVDSWGVPLVRQGLDVGSSVVSAIKVSGAASLFEEVSGYNLIHSGDSYRVMFPSPALIPGATPGELVKGLTSAVEPILADSFALAASTTGGIFPELEKCIPLKDANRVLDVIAGGHYEYKAVLEEGKKLALEEAKRFLKQDGNFASVVSTAGNLLPDGTTNAYLDMAISTIKGTKDLSLTNLSMITQGAAGKELNKVVGSVLSSAKDLPVFKDAEHIFGELLGQVQKVVNFLNKLKVLPPLKVSITNEWAMEVSTSMGLDDFLKKLGPGAQAIKEIVQALNFALKARTTPTSANFTLSIDVTIKIPTGLGPFVLGTGGFLVRAGTDGNVVRMTIGAGIGVAFQVGPFGASAYYTQSQSIIISKELYGVAATCVLKVHVSLVVATADLMLEARLGLIGGPCRGEIHDGHPNKEDTIYVYAQVRIALHVSIFMVINVSVDETAEWENNMNKGPCLLKDMEPMPES</sequence>
<accession>A0AAN6Y781</accession>
<dbReference type="EMBL" id="MU858101">
    <property type="protein sequence ID" value="KAK4213934.1"/>
    <property type="molecule type" value="Genomic_DNA"/>
</dbReference>
<evidence type="ECO:0000313" key="1">
    <source>
        <dbReference type="EMBL" id="KAK4213934.1"/>
    </source>
</evidence>
<organism evidence="1 2">
    <name type="scientific">Rhypophila decipiens</name>
    <dbReference type="NCBI Taxonomy" id="261697"/>
    <lineage>
        <taxon>Eukaryota</taxon>
        <taxon>Fungi</taxon>
        <taxon>Dikarya</taxon>
        <taxon>Ascomycota</taxon>
        <taxon>Pezizomycotina</taxon>
        <taxon>Sordariomycetes</taxon>
        <taxon>Sordariomycetidae</taxon>
        <taxon>Sordariales</taxon>
        <taxon>Naviculisporaceae</taxon>
        <taxon>Rhypophila</taxon>
    </lineage>
</organism>
<keyword evidence="2" id="KW-1185">Reference proteome</keyword>
<dbReference type="Proteomes" id="UP001301769">
    <property type="component" value="Unassembled WGS sequence"/>
</dbReference>
<comment type="caution">
    <text evidence="1">The sequence shown here is derived from an EMBL/GenBank/DDBJ whole genome shotgun (WGS) entry which is preliminary data.</text>
</comment>
<protein>
    <submittedName>
        <fullName evidence="1">Uncharacterized protein</fullName>
    </submittedName>
</protein>
<reference evidence="1" key="1">
    <citation type="journal article" date="2023" name="Mol. Phylogenet. Evol.">
        <title>Genome-scale phylogeny and comparative genomics of the fungal order Sordariales.</title>
        <authorList>
            <person name="Hensen N."/>
            <person name="Bonometti L."/>
            <person name="Westerberg I."/>
            <person name="Brannstrom I.O."/>
            <person name="Guillou S."/>
            <person name="Cros-Aarteil S."/>
            <person name="Calhoun S."/>
            <person name="Haridas S."/>
            <person name="Kuo A."/>
            <person name="Mondo S."/>
            <person name="Pangilinan J."/>
            <person name="Riley R."/>
            <person name="LaButti K."/>
            <person name="Andreopoulos B."/>
            <person name="Lipzen A."/>
            <person name="Chen C."/>
            <person name="Yan M."/>
            <person name="Daum C."/>
            <person name="Ng V."/>
            <person name="Clum A."/>
            <person name="Steindorff A."/>
            <person name="Ohm R.A."/>
            <person name="Martin F."/>
            <person name="Silar P."/>
            <person name="Natvig D.O."/>
            <person name="Lalanne C."/>
            <person name="Gautier V."/>
            <person name="Ament-Velasquez S.L."/>
            <person name="Kruys A."/>
            <person name="Hutchinson M.I."/>
            <person name="Powell A.J."/>
            <person name="Barry K."/>
            <person name="Miller A.N."/>
            <person name="Grigoriev I.V."/>
            <person name="Debuchy R."/>
            <person name="Gladieux P."/>
            <person name="Hiltunen Thoren M."/>
            <person name="Johannesson H."/>
        </authorList>
    </citation>
    <scope>NUCLEOTIDE SEQUENCE</scope>
    <source>
        <strain evidence="1">PSN293</strain>
    </source>
</reference>
<name>A0AAN6Y781_9PEZI</name>
<proteinExistence type="predicted"/>
<evidence type="ECO:0000313" key="2">
    <source>
        <dbReference type="Proteomes" id="UP001301769"/>
    </source>
</evidence>